<evidence type="ECO:0000313" key="3">
    <source>
        <dbReference type="Ensembl" id="ENSFALP00000021220.1"/>
    </source>
</evidence>
<dbReference type="Ensembl" id="ENSFALT00000039352.1">
    <property type="protein sequence ID" value="ENSFALP00000021220.1"/>
    <property type="gene ID" value="ENSFALG00000003639.2"/>
</dbReference>
<dbReference type="InterPro" id="IPR036691">
    <property type="entry name" value="Endo/exonu/phosph_ase_sf"/>
</dbReference>
<feature type="transmembrane region" description="Helical" evidence="1">
    <location>
        <begin position="480"/>
        <end position="503"/>
    </location>
</feature>
<dbReference type="Gene3D" id="3.60.10.10">
    <property type="entry name" value="Endonuclease/exonuclease/phosphatase"/>
    <property type="match status" value="1"/>
</dbReference>
<dbReference type="GO" id="GO:0003824">
    <property type="term" value="F:catalytic activity"/>
    <property type="evidence" value="ECO:0007669"/>
    <property type="project" value="InterPro"/>
</dbReference>
<name>A0A803VER4_FICAL</name>
<feature type="transmembrane region" description="Helical" evidence="1">
    <location>
        <begin position="509"/>
        <end position="532"/>
    </location>
</feature>
<dbReference type="GeneTree" id="ENSGT00390000009166"/>
<dbReference type="InterPro" id="IPR005135">
    <property type="entry name" value="Endo/exonuclease/phosphatase"/>
</dbReference>
<feature type="domain" description="Endonuclease/exonuclease/phosphatase" evidence="2">
    <location>
        <begin position="44"/>
        <end position="334"/>
    </location>
</feature>
<keyword evidence="4" id="KW-1185">Reference proteome</keyword>
<evidence type="ECO:0000313" key="4">
    <source>
        <dbReference type="Proteomes" id="UP000016665"/>
    </source>
</evidence>
<keyword evidence="1" id="KW-0472">Membrane</keyword>
<dbReference type="SUPFAM" id="SSF56219">
    <property type="entry name" value="DNase I-like"/>
    <property type="match status" value="1"/>
</dbReference>
<organism evidence="3 4">
    <name type="scientific">Ficedula albicollis</name>
    <name type="common">Collared flycatcher</name>
    <name type="synonym">Muscicapa albicollis</name>
    <dbReference type="NCBI Taxonomy" id="59894"/>
    <lineage>
        <taxon>Eukaryota</taxon>
        <taxon>Metazoa</taxon>
        <taxon>Chordata</taxon>
        <taxon>Craniata</taxon>
        <taxon>Vertebrata</taxon>
        <taxon>Euteleostomi</taxon>
        <taxon>Archelosauria</taxon>
        <taxon>Archosauria</taxon>
        <taxon>Dinosauria</taxon>
        <taxon>Saurischia</taxon>
        <taxon>Theropoda</taxon>
        <taxon>Coelurosauria</taxon>
        <taxon>Aves</taxon>
        <taxon>Neognathae</taxon>
        <taxon>Neoaves</taxon>
        <taxon>Telluraves</taxon>
        <taxon>Australaves</taxon>
        <taxon>Passeriformes</taxon>
        <taxon>Muscicapidae</taxon>
        <taxon>Ficedula</taxon>
    </lineage>
</organism>
<keyword evidence="1" id="KW-0812">Transmembrane</keyword>
<evidence type="ECO:0000256" key="1">
    <source>
        <dbReference type="SAM" id="Phobius"/>
    </source>
</evidence>
<dbReference type="AlphaFoldDB" id="A0A803VER4"/>
<sequence length="561" mass="60988">MPGQRDAHRRDHTGIQASGEFSWIRARVRQRFWEPHLLTVLFLSHSGVIGSGLCVFSRFPILDTLLYQYSLNGYPYMVSEVGGTVGVHRASVALTCPSSPWAAPAWGLVLWQVRRSCRYEDLRDHLQCLRHPSPRRVLPGQGRLPAPPPGAGLGAGTVHPVSSCTCPPAGPQDVCSHPCPWGLHCRELPFAPAPVRNKAEEHWAGPSRCSLVPGRAGKDSHPCAHRHTSKAADVVLLGGDLNMHPEDVGIRLLRGWTGLRDAFAEAMRFEGCKNGCTLVPDNCFTDKSEMLPFPLGIRIDYILYKAISSFTVKCEELKTTTGPAPGMAIPFSDHEAVMATLHIQRQGQPAGATLGTAGKLRGCCQHPLCAGGWWMDCWSWIQFFGDIHCVLGGWWMDCWSWIQFFGDISPCGGLQSGGDGEKGMGVVWGGVGMVYGGPSMLRAPVPADLALADVVTEARTEVGVGLRAAQRQRYSWGRMAVLALLLLLLQAAAALGTLAGLGAEQPFPKLSFCLLAFLSLAILVVATGLHIFHTMEVKMLHGTEDQMWMALRALQERPSEG</sequence>
<dbReference type="Proteomes" id="UP000016665">
    <property type="component" value="Chromosome 26"/>
</dbReference>
<reference evidence="3" key="3">
    <citation type="submission" date="2025-09" db="UniProtKB">
        <authorList>
            <consortium name="Ensembl"/>
        </authorList>
    </citation>
    <scope>IDENTIFICATION</scope>
</reference>
<keyword evidence="1" id="KW-1133">Transmembrane helix</keyword>
<protein>
    <submittedName>
        <fullName evidence="3">Sphingomyelin phosphodiesterase 2</fullName>
    </submittedName>
</protein>
<accession>A0A803VER4</accession>
<dbReference type="Pfam" id="PF03372">
    <property type="entry name" value="Exo_endo_phos"/>
    <property type="match status" value="1"/>
</dbReference>
<reference evidence="3" key="2">
    <citation type="submission" date="2025-08" db="UniProtKB">
        <authorList>
            <consortium name="Ensembl"/>
        </authorList>
    </citation>
    <scope>IDENTIFICATION</scope>
</reference>
<evidence type="ECO:0000259" key="2">
    <source>
        <dbReference type="Pfam" id="PF03372"/>
    </source>
</evidence>
<reference evidence="3 4" key="1">
    <citation type="journal article" date="2012" name="Nature">
        <title>The genomic landscape of species divergence in Ficedula flycatchers.</title>
        <authorList>
            <person name="Ellegren H."/>
            <person name="Smeds L."/>
            <person name="Burri R."/>
            <person name="Olason P.I."/>
            <person name="Backstrom N."/>
            <person name="Kawakami T."/>
            <person name="Kunstner A."/>
            <person name="Makinen H."/>
            <person name="Nadachowska-Brzyska K."/>
            <person name="Qvarnstrom A."/>
            <person name="Uebbing S."/>
            <person name="Wolf J.B."/>
        </authorList>
    </citation>
    <scope>NUCLEOTIDE SEQUENCE [LARGE SCALE GENOMIC DNA]</scope>
</reference>
<gene>
    <name evidence="3" type="primary">SMPD2</name>
</gene>
<proteinExistence type="predicted"/>